<feature type="signal peptide" evidence="2">
    <location>
        <begin position="1"/>
        <end position="26"/>
    </location>
</feature>
<evidence type="ECO:0008006" key="5">
    <source>
        <dbReference type="Google" id="ProtNLM"/>
    </source>
</evidence>
<comment type="caution">
    <text evidence="3">The sequence shown here is derived from an EMBL/GenBank/DDBJ whole genome shotgun (WGS) entry which is preliminary data.</text>
</comment>
<reference evidence="3 4" key="1">
    <citation type="journal article" date="2012" name="J. Bacteriol.">
        <title>Genome Sequence of the Antarctic Psychrophile Bacterium Planococcus antarcticus DSM 14505.</title>
        <authorList>
            <person name="Margolles A."/>
            <person name="Gueimonde M."/>
            <person name="Sanchez B."/>
        </authorList>
    </citation>
    <scope>NUCLEOTIDE SEQUENCE [LARGE SCALE GENOMIC DNA]</scope>
    <source>
        <strain evidence="3 4">DSM 14505</strain>
    </source>
</reference>
<dbReference type="InterPro" id="IPR007391">
    <property type="entry name" value="Vancomycin_resist_VanW"/>
</dbReference>
<gene>
    <name evidence="3" type="ORF">A1A1_03862</name>
</gene>
<evidence type="ECO:0000313" key="4">
    <source>
        <dbReference type="Proteomes" id="UP000004725"/>
    </source>
</evidence>
<evidence type="ECO:0000313" key="3">
    <source>
        <dbReference type="EMBL" id="EIM07958.1"/>
    </source>
</evidence>
<name>A0AA87IQQ7_9BACL</name>
<evidence type="ECO:0000256" key="1">
    <source>
        <dbReference type="SAM" id="MobiDB-lite"/>
    </source>
</evidence>
<evidence type="ECO:0000256" key="2">
    <source>
        <dbReference type="SAM" id="SignalP"/>
    </source>
</evidence>
<dbReference type="EMBL" id="AJYB01000011">
    <property type="protein sequence ID" value="EIM07958.1"/>
    <property type="molecule type" value="Genomic_DNA"/>
</dbReference>
<keyword evidence="2" id="KW-0732">Signal</keyword>
<dbReference type="PANTHER" id="PTHR35788">
    <property type="entry name" value="EXPORTED PROTEIN-RELATED"/>
    <property type="match status" value="1"/>
</dbReference>
<dbReference type="RefSeq" id="WP_006828784.1">
    <property type="nucleotide sequence ID" value="NZ_AJYB01000011.1"/>
</dbReference>
<dbReference type="PANTHER" id="PTHR35788:SF1">
    <property type="entry name" value="EXPORTED PROTEIN"/>
    <property type="match status" value="1"/>
</dbReference>
<feature type="compositionally biased region" description="Low complexity" evidence="1">
    <location>
        <begin position="420"/>
        <end position="446"/>
    </location>
</feature>
<protein>
    <recommendedName>
        <fullName evidence="5">G5 domain-containing protein</fullName>
    </recommendedName>
</protein>
<feature type="chain" id="PRO_5041638241" description="G5 domain-containing protein" evidence="2">
    <location>
        <begin position="27"/>
        <end position="485"/>
    </location>
</feature>
<proteinExistence type="predicted"/>
<sequence length="485" mass="51675">MNNQVFGVTFTTVFLSGLLFFGVANAGAAAVNKWLFPTEQFGDHTYIGTTDVSNMEVAGAMAQFSGTAETWRQSSELLVTYQDAMAKYPLDNAEILLEETAQQAQSGVQNSFVYDLQDKTTERFLAENFPEVEFSAGEVQKLTMTLEQALQSGLAQTHATISDDSLAVDRETVSEVVFPRKSSSEGATAVVAAIDGIQIAPGEKFSFLDVIDELKPVAMTDAELTEIASAIYSVVLKTNFKIEERSIGTQVPEEIPVGQEAAVNRSLDIDLVFSNPNASSFTLNTALKDDSVFASLSGFPFVYDYAVLTGIKETVNPRLIKQYSAFVTSGYAVEEEGSEGVRIEMIRSVLSEGEEVKAETISRDFYPPTNRVEIYPLTAPPAENVPEAGSDESSEGTEEGQTPEEGEAATDSTDGNTDAGSGTTDGQNSSGGNTSTNSTDQDTNTGSGVGDNAADKETDGSTSNLGKGSESDKPVYDKGGNLVNP</sequence>
<feature type="region of interest" description="Disordered" evidence="1">
    <location>
        <begin position="380"/>
        <end position="485"/>
    </location>
</feature>
<dbReference type="AlphaFoldDB" id="A0AA87IQQ7"/>
<accession>A0AA87IQQ7</accession>
<feature type="compositionally biased region" description="Acidic residues" evidence="1">
    <location>
        <begin position="389"/>
        <end position="408"/>
    </location>
</feature>
<dbReference type="InterPro" id="IPR052913">
    <property type="entry name" value="Glycopeptide_resist_protein"/>
</dbReference>
<dbReference type="Proteomes" id="UP000004725">
    <property type="component" value="Unassembled WGS sequence"/>
</dbReference>
<organism evidence="3 4">
    <name type="scientific">Planococcus antarcticus DSM 14505</name>
    <dbReference type="NCBI Taxonomy" id="1185653"/>
    <lineage>
        <taxon>Bacteria</taxon>
        <taxon>Bacillati</taxon>
        <taxon>Bacillota</taxon>
        <taxon>Bacilli</taxon>
        <taxon>Bacillales</taxon>
        <taxon>Caryophanaceae</taxon>
        <taxon>Planococcus</taxon>
    </lineage>
</organism>
<dbReference type="Pfam" id="PF04294">
    <property type="entry name" value="VanW"/>
    <property type="match status" value="1"/>
</dbReference>